<dbReference type="STRING" id="1440763.BJI69_09280"/>
<evidence type="ECO:0000256" key="2">
    <source>
        <dbReference type="ARBA" id="ARBA00022448"/>
    </source>
</evidence>
<organism evidence="11 12">
    <name type="scientific">Luteibacter rhizovicinus DSM 16549</name>
    <dbReference type="NCBI Taxonomy" id="1440763"/>
    <lineage>
        <taxon>Bacteria</taxon>
        <taxon>Pseudomonadati</taxon>
        <taxon>Pseudomonadota</taxon>
        <taxon>Gammaproteobacteria</taxon>
        <taxon>Lysobacterales</taxon>
        <taxon>Rhodanobacteraceae</taxon>
        <taxon>Luteibacter</taxon>
    </lineage>
</organism>
<evidence type="ECO:0000313" key="12">
    <source>
        <dbReference type="Proteomes" id="UP000182987"/>
    </source>
</evidence>
<dbReference type="GO" id="GO:0005524">
    <property type="term" value="F:ATP binding"/>
    <property type="evidence" value="ECO:0007669"/>
    <property type="project" value="UniProtKB-KW"/>
</dbReference>
<evidence type="ECO:0000256" key="9">
    <source>
        <dbReference type="ARBA" id="ARBA00022967"/>
    </source>
</evidence>
<keyword evidence="5" id="KW-0762">Sugar transport</keyword>
<dbReference type="GO" id="GO:0016887">
    <property type="term" value="F:ATP hydrolysis activity"/>
    <property type="evidence" value="ECO:0007669"/>
    <property type="project" value="InterPro"/>
</dbReference>
<dbReference type="InterPro" id="IPR003593">
    <property type="entry name" value="AAA+_ATPase"/>
</dbReference>
<sequence>MTDAPRLEFRHIGKTFPGVRALGDVGFAVRAGSVHGLLGENGAGKSTMMKILGGEYIPDEGELAIDGQVQHFRKAADAIASGVAVIHQELQYVPELSVMENLLIGRLPTRFGLVDRRKALAWTRERLDALGVDLDPRAKLKQLSIGQRQMVEIVKAILRDAKILALDEPTSSLSHRETEVLFRLVRDLRAQGKAMIYISHRLDEIFELCDAATIFRDGRKVADFDTLEGVTRDQLVQRMVGREISDIFGYRPREHGKVRLAVQGVTGRAVPAPVSFEVKAGEIVGFFGLVGAGRSEVMRVIYGADRRTAGTVQVDGETVKASHIRDAIRHGLVLCPEDRKEDGIIGVRSVSENINISARRNHLIAGLFVNDRNEAKTADTYIDRLRIRTPNRRREIRLLSGGNQQKAVLSRWLAEKNLRVLIVDEPTRGIDVGAKNEIYNVLYELADRGVAVVMISSELPEVLGVSDRVITMCRGQITAQFNRTQANEADVLAAALPEGASATPMRNT</sequence>
<dbReference type="Proteomes" id="UP000182987">
    <property type="component" value="Chromosome"/>
</dbReference>
<keyword evidence="4" id="KW-0997">Cell inner membrane</keyword>
<dbReference type="NCBIfam" id="NF008442">
    <property type="entry name" value="PRK11288.1"/>
    <property type="match status" value="1"/>
</dbReference>
<keyword evidence="8 11" id="KW-0067">ATP-binding</keyword>
<name>A0A0G9HAP0_9GAMM</name>
<dbReference type="SMART" id="SM00382">
    <property type="entry name" value="AAA"/>
    <property type="match status" value="2"/>
</dbReference>
<evidence type="ECO:0000256" key="4">
    <source>
        <dbReference type="ARBA" id="ARBA00022519"/>
    </source>
</evidence>
<protein>
    <submittedName>
        <fullName evidence="11">L-arabinose ABC transporter ATP-binding protein AraG</fullName>
    </submittedName>
</protein>
<reference evidence="12" key="1">
    <citation type="submission" date="2016-09" db="EMBL/GenBank/DDBJ databases">
        <authorList>
            <person name="Lysoe E."/>
        </authorList>
    </citation>
    <scope>NUCLEOTIDE SEQUENCE [LARGE SCALE GENOMIC DNA]</scope>
    <source>
        <strain evidence="12">LJ96T</strain>
    </source>
</reference>
<dbReference type="CDD" id="cd03215">
    <property type="entry name" value="ABC_Carb_Monos_II"/>
    <property type="match status" value="1"/>
</dbReference>
<keyword evidence="3" id="KW-1003">Cell membrane</keyword>
<dbReference type="FunFam" id="3.40.50.300:FF:000127">
    <property type="entry name" value="Ribose import ATP-binding protein RbsA"/>
    <property type="match status" value="1"/>
</dbReference>
<dbReference type="PANTHER" id="PTHR43790:SF6">
    <property type="entry name" value="ARABINOSE IMPORT ATP-BINDING PROTEIN ARAG"/>
    <property type="match status" value="1"/>
</dbReference>
<evidence type="ECO:0000313" key="11">
    <source>
        <dbReference type="EMBL" id="APG04066.1"/>
    </source>
</evidence>
<dbReference type="PROSITE" id="PS50893">
    <property type="entry name" value="ABC_TRANSPORTER_2"/>
    <property type="match status" value="2"/>
</dbReference>
<dbReference type="EMBL" id="CP017480">
    <property type="protein sequence ID" value="APG04066.1"/>
    <property type="molecule type" value="Genomic_DNA"/>
</dbReference>
<dbReference type="PROSITE" id="PS00211">
    <property type="entry name" value="ABC_TRANSPORTER_1"/>
    <property type="match status" value="1"/>
</dbReference>
<dbReference type="RefSeq" id="WP_046968188.1">
    <property type="nucleotide sequence ID" value="NZ_CP017480.1"/>
</dbReference>
<dbReference type="AlphaFoldDB" id="A0A0G9HAP0"/>
<dbReference type="KEGG" id="lrz:BJI69_09280"/>
<dbReference type="OrthoDB" id="9775490at2"/>
<evidence type="ECO:0000256" key="3">
    <source>
        <dbReference type="ARBA" id="ARBA00022475"/>
    </source>
</evidence>
<dbReference type="SUPFAM" id="SSF52540">
    <property type="entry name" value="P-loop containing nucleoside triphosphate hydrolases"/>
    <property type="match status" value="2"/>
</dbReference>
<keyword evidence="10" id="KW-0472">Membrane</keyword>
<dbReference type="GO" id="GO:0005886">
    <property type="term" value="C:plasma membrane"/>
    <property type="evidence" value="ECO:0007669"/>
    <property type="project" value="UniProtKB-SubCell"/>
</dbReference>
<dbReference type="PANTHER" id="PTHR43790">
    <property type="entry name" value="CARBOHYDRATE TRANSPORT ATP-BINDING PROTEIN MG119-RELATED"/>
    <property type="match status" value="1"/>
</dbReference>
<keyword evidence="7" id="KW-0547">Nucleotide-binding</keyword>
<proteinExistence type="predicted"/>
<dbReference type="InterPro" id="IPR017871">
    <property type="entry name" value="ABC_transporter-like_CS"/>
</dbReference>
<evidence type="ECO:0000256" key="6">
    <source>
        <dbReference type="ARBA" id="ARBA00022737"/>
    </source>
</evidence>
<evidence type="ECO:0000256" key="1">
    <source>
        <dbReference type="ARBA" id="ARBA00004202"/>
    </source>
</evidence>
<keyword evidence="2" id="KW-0813">Transport</keyword>
<dbReference type="InterPro" id="IPR050107">
    <property type="entry name" value="ABC_carbohydrate_import_ATPase"/>
</dbReference>
<dbReference type="PATRIC" id="fig|1440763.5.peg.2552"/>
<evidence type="ECO:0000256" key="8">
    <source>
        <dbReference type="ARBA" id="ARBA00022840"/>
    </source>
</evidence>
<dbReference type="InterPro" id="IPR003439">
    <property type="entry name" value="ABC_transporter-like_ATP-bd"/>
</dbReference>
<keyword evidence="12" id="KW-1185">Reference proteome</keyword>
<dbReference type="CDD" id="cd03216">
    <property type="entry name" value="ABC_Carb_Monos_I"/>
    <property type="match status" value="1"/>
</dbReference>
<evidence type="ECO:0000256" key="10">
    <source>
        <dbReference type="ARBA" id="ARBA00023136"/>
    </source>
</evidence>
<evidence type="ECO:0000256" key="7">
    <source>
        <dbReference type="ARBA" id="ARBA00022741"/>
    </source>
</evidence>
<comment type="subcellular location">
    <subcellularLocation>
        <location evidence="1">Cell membrane</location>
        <topology evidence="1">Peripheral membrane protein</topology>
    </subcellularLocation>
</comment>
<dbReference type="InterPro" id="IPR027417">
    <property type="entry name" value="P-loop_NTPase"/>
</dbReference>
<gene>
    <name evidence="11" type="primary">araG</name>
    <name evidence="11" type="ORF">BJI69_09280</name>
</gene>
<keyword evidence="9" id="KW-1278">Translocase</keyword>
<evidence type="ECO:0000256" key="5">
    <source>
        <dbReference type="ARBA" id="ARBA00022597"/>
    </source>
</evidence>
<dbReference type="Pfam" id="PF00005">
    <property type="entry name" value="ABC_tran"/>
    <property type="match status" value="2"/>
</dbReference>
<dbReference type="Gene3D" id="3.40.50.300">
    <property type="entry name" value="P-loop containing nucleotide triphosphate hydrolases"/>
    <property type="match status" value="2"/>
</dbReference>
<keyword evidence="6" id="KW-0677">Repeat</keyword>
<accession>A0A0G9HAP0</accession>